<dbReference type="STRING" id="47866.GA0074694_0040"/>
<keyword evidence="11" id="KW-1185">Reference proteome</keyword>
<proteinExistence type="predicted"/>
<evidence type="ECO:0000256" key="1">
    <source>
        <dbReference type="ARBA" id="ARBA00004236"/>
    </source>
</evidence>
<dbReference type="InterPro" id="IPR043760">
    <property type="entry name" value="PycTM_dom"/>
</dbReference>
<feature type="transmembrane region" description="Helical" evidence="8">
    <location>
        <begin position="135"/>
        <end position="153"/>
    </location>
</feature>
<dbReference type="RefSeq" id="WP_091450667.1">
    <property type="nucleotide sequence ID" value="NZ_FMHU01000001.1"/>
</dbReference>
<evidence type="ECO:0000313" key="10">
    <source>
        <dbReference type="EMBL" id="SCL12862.1"/>
    </source>
</evidence>
<evidence type="ECO:0000256" key="5">
    <source>
        <dbReference type="ARBA" id="ARBA00022989"/>
    </source>
</evidence>
<evidence type="ECO:0000313" key="11">
    <source>
        <dbReference type="Proteomes" id="UP000198906"/>
    </source>
</evidence>
<evidence type="ECO:0000256" key="4">
    <source>
        <dbReference type="ARBA" id="ARBA00022741"/>
    </source>
</evidence>
<keyword evidence="3 8" id="KW-0812">Transmembrane</keyword>
<dbReference type="Proteomes" id="UP000198906">
    <property type="component" value="Unassembled WGS sequence"/>
</dbReference>
<evidence type="ECO:0000259" key="9">
    <source>
        <dbReference type="Pfam" id="PF18967"/>
    </source>
</evidence>
<dbReference type="GO" id="GO:0051607">
    <property type="term" value="P:defense response to virus"/>
    <property type="evidence" value="ECO:0007669"/>
    <property type="project" value="UniProtKB-KW"/>
</dbReference>
<sequence>MVPDTSFLTTELTTVRAELVRVDAKASTLLTIAGTALTVGLAVLARAGLPAPAMTVGAVTVAVIGVAVGLLAYAVRPSLGGRHGLVRYATAMPGDLMTDAAMPALELAAYRAHELVWLSAATLAKYRRVRTAVDLLLAGLVGTAATALLALVLG</sequence>
<dbReference type="GO" id="GO:0005886">
    <property type="term" value="C:plasma membrane"/>
    <property type="evidence" value="ECO:0007669"/>
    <property type="project" value="UniProtKB-SubCell"/>
</dbReference>
<feature type="domain" description="Pycsar effector protein" evidence="9">
    <location>
        <begin position="8"/>
        <end position="151"/>
    </location>
</feature>
<organism evidence="10 11">
    <name type="scientific">Micromonospora inyonensis</name>
    <dbReference type="NCBI Taxonomy" id="47866"/>
    <lineage>
        <taxon>Bacteria</taxon>
        <taxon>Bacillati</taxon>
        <taxon>Actinomycetota</taxon>
        <taxon>Actinomycetes</taxon>
        <taxon>Micromonosporales</taxon>
        <taxon>Micromonosporaceae</taxon>
        <taxon>Micromonospora</taxon>
    </lineage>
</organism>
<feature type="transmembrane region" description="Helical" evidence="8">
    <location>
        <begin position="53"/>
        <end position="75"/>
    </location>
</feature>
<evidence type="ECO:0000256" key="2">
    <source>
        <dbReference type="ARBA" id="ARBA00022475"/>
    </source>
</evidence>
<evidence type="ECO:0000256" key="3">
    <source>
        <dbReference type="ARBA" id="ARBA00022692"/>
    </source>
</evidence>
<feature type="transmembrane region" description="Helical" evidence="8">
    <location>
        <begin position="26"/>
        <end position="47"/>
    </location>
</feature>
<keyword evidence="4" id="KW-0547">Nucleotide-binding</keyword>
<accession>A0A1C6R763</accession>
<dbReference type="GO" id="GO:0000166">
    <property type="term" value="F:nucleotide binding"/>
    <property type="evidence" value="ECO:0007669"/>
    <property type="project" value="UniProtKB-KW"/>
</dbReference>
<keyword evidence="6" id="KW-0051">Antiviral defense</keyword>
<keyword evidence="5 8" id="KW-1133">Transmembrane helix</keyword>
<protein>
    <recommendedName>
        <fullName evidence="9">Pycsar effector protein domain-containing protein</fullName>
    </recommendedName>
</protein>
<evidence type="ECO:0000256" key="7">
    <source>
        <dbReference type="ARBA" id="ARBA00023136"/>
    </source>
</evidence>
<keyword evidence="7 8" id="KW-0472">Membrane</keyword>
<keyword evidence="2" id="KW-1003">Cell membrane</keyword>
<evidence type="ECO:0000256" key="6">
    <source>
        <dbReference type="ARBA" id="ARBA00023118"/>
    </source>
</evidence>
<dbReference type="Pfam" id="PF18967">
    <property type="entry name" value="PycTM"/>
    <property type="match status" value="1"/>
</dbReference>
<comment type="subcellular location">
    <subcellularLocation>
        <location evidence="1">Cell membrane</location>
    </subcellularLocation>
</comment>
<name>A0A1C6R763_9ACTN</name>
<gene>
    <name evidence="10" type="ORF">GA0074694_0040</name>
</gene>
<reference evidence="11" key="1">
    <citation type="submission" date="2016-06" db="EMBL/GenBank/DDBJ databases">
        <authorList>
            <person name="Varghese N."/>
        </authorList>
    </citation>
    <scope>NUCLEOTIDE SEQUENCE [LARGE SCALE GENOMIC DNA]</scope>
    <source>
        <strain evidence="11">DSM 46123</strain>
    </source>
</reference>
<dbReference type="EMBL" id="FMHU01000001">
    <property type="protein sequence ID" value="SCL12862.1"/>
    <property type="molecule type" value="Genomic_DNA"/>
</dbReference>
<dbReference type="AlphaFoldDB" id="A0A1C6R763"/>
<evidence type="ECO:0000256" key="8">
    <source>
        <dbReference type="SAM" id="Phobius"/>
    </source>
</evidence>